<keyword evidence="11 13" id="KW-0472">Membrane</keyword>
<reference evidence="15 16" key="1">
    <citation type="submission" date="2014-02" db="EMBL/GenBank/DDBJ databases">
        <authorList>
            <person name="Genoscope - CEA"/>
        </authorList>
    </citation>
    <scope>NUCLEOTIDE SEQUENCE [LARGE SCALE GENOMIC DNA]</scope>
    <source>
        <strain evidence="15 16">PCC 8005</strain>
    </source>
</reference>
<gene>
    <name evidence="15" type="ORF">ARTHRO_11493</name>
</gene>
<evidence type="ECO:0000256" key="5">
    <source>
        <dbReference type="ARBA" id="ARBA00022692"/>
    </source>
</evidence>
<dbReference type="PANTHER" id="PTHR43221:SF1">
    <property type="entry name" value="PROTEASE HTPX"/>
    <property type="match status" value="1"/>
</dbReference>
<feature type="transmembrane region" description="Helical" evidence="13">
    <location>
        <begin position="641"/>
        <end position="657"/>
    </location>
</feature>
<dbReference type="PANTHER" id="PTHR43221">
    <property type="entry name" value="PROTEASE HTPX"/>
    <property type="match status" value="1"/>
</dbReference>
<feature type="transmembrane region" description="Helical" evidence="13">
    <location>
        <begin position="371"/>
        <end position="389"/>
    </location>
</feature>
<keyword evidence="10" id="KW-0482">Metalloprotease</keyword>
<comment type="cofactor">
    <cofactor evidence="1">
        <name>Zn(2+)</name>
        <dbReference type="ChEBI" id="CHEBI:29105"/>
    </cofactor>
</comment>
<evidence type="ECO:0000256" key="10">
    <source>
        <dbReference type="ARBA" id="ARBA00023049"/>
    </source>
</evidence>
<keyword evidence="5 13" id="KW-0812">Transmembrane</keyword>
<dbReference type="EMBL" id="FO818640">
    <property type="protein sequence ID" value="CDM93820.1"/>
    <property type="molecule type" value="Genomic_DNA"/>
</dbReference>
<dbReference type="Pfam" id="PF01435">
    <property type="entry name" value="Peptidase_M48"/>
    <property type="match status" value="1"/>
</dbReference>
<feature type="transmembrane region" description="Helical" evidence="13">
    <location>
        <begin position="261"/>
        <end position="285"/>
    </location>
</feature>
<proteinExistence type="predicted"/>
<dbReference type="GO" id="GO:0046872">
    <property type="term" value="F:metal ion binding"/>
    <property type="evidence" value="ECO:0007669"/>
    <property type="project" value="UniProtKB-KW"/>
</dbReference>
<evidence type="ECO:0000313" key="15">
    <source>
        <dbReference type="EMBL" id="CDM93820.1"/>
    </source>
</evidence>
<feature type="compositionally biased region" description="Polar residues" evidence="12">
    <location>
        <begin position="154"/>
        <end position="167"/>
    </location>
</feature>
<dbReference type="GO" id="GO:0005886">
    <property type="term" value="C:plasma membrane"/>
    <property type="evidence" value="ECO:0007669"/>
    <property type="project" value="UniProtKB-SubCell"/>
</dbReference>
<evidence type="ECO:0000256" key="3">
    <source>
        <dbReference type="ARBA" id="ARBA00022475"/>
    </source>
</evidence>
<evidence type="ECO:0000256" key="11">
    <source>
        <dbReference type="ARBA" id="ARBA00023136"/>
    </source>
</evidence>
<feature type="transmembrane region" description="Helical" evidence="13">
    <location>
        <begin position="602"/>
        <end position="621"/>
    </location>
</feature>
<evidence type="ECO:0000256" key="2">
    <source>
        <dbReference type="ARBA" id="ARBA00004651"/>
    </source>
</evidence>
<feature type="transmembrane region" description="Helical" evidence="13">
    <location>
        <begin position="786"/>
        <end position="806"/>
    </location>
</feature>
<dbReference type="GO" id="GO:0004222">
    <property type="term" value="F:metalloendopeptidase activity"/>
    <property type="evidence" value="ECO:0007669"/>
    <property type="project" value="InterPro"/>
</dbReference>
<evidence type="ECO:0000256" key="4">
    <source>
        <dbReference type="ARBA" id="ARBA00022670"/>
    </source>
</evidence>
<comment type="subcellular location">
    <subcellularLocation>
        <location evidence="2">Cell membrane</location>
        <topology evidence="2">Multi-pass membrane protein</topology>
    </subcellularLocation>
</comment>
<keyword evidence="8" id="KW-0862">Zinc</keyword>
<dbReference type="Proteomes" id="UP000032946">
    <property type="component" value="Chromosome"/>
</dbReference>
<dbReference type="Gene3D" id="1.25.40.10">
    <property type="entry name" value="Tetratricopeptide repeat domain"/>
    <property type="match status" value="1"/>
</dbReference>
<feature type="transmembrane region" description="Helical" evidence="13">
    <location>
        <begin position="212"/>
        <end position="231"/>
    </location>
</feature>
<organism evidence="15 16">
    <name type="scientific">Limnospira indica PCC 8005</name>
    <dbReference type="NCBI Taxonomy" id="376219"/>
    <lineage>
        <taxon>Bacteria</taxon>
        <taxon>Bacillati</taxon>
        <taxon>Cyanobacteriota</taxon>
        <taxon>Cyanophyceae</taxon>
        <taxon>Oscillatoriophycideae</taxon>
        <taxon>Oscillatoriales</taxon>
        <taxon>Sirenicapillariaceae</taxon>
        <taxon>Limnospira</taxon>
    </lineage>
</organism>
<keyword evidence="6" id="KW-0479">Metal-binding</keyword>
<evidence type="ECO:0000256" key="12">
    <source>
        <dbReference type="SAM" id="MobiDB-lite"/>
    </source>
</evidence>
<evidence type="ECO:0000256" key="8">
    <source>
        <dbReference type="ARBA" id="ARBA00022833"/>
    </source>
</evidence>
<evidence type="ECO:0000259" key="14">
    <source>
        <dbReference type="Pfam" id="PF01435"/>
    </source>
</evidence>
<dbReference type="InterPro" id="IPR011990">
    <property type="entry name" value="TPR-like_helical_dom_sf"/>
</dbReference>
<evidence type="ECO:0000256" key="9">
    <source>
        <dbReference type="ARBA" id="ARBA00022989"/>
    </source>
</evidence>
<feature type="domain" description="Peptidase M48" evidence="14">
    <location>
        <begin position="330"/>
        <end position="565"/>
    </location>
</feature>
<feature type="transmembrane region" description="Helical" evidence="13">
    <location>
        <begin position="424"/>
        <end position="444"/>
    </location>
</feature>
<evidence type="ECO:0000256" key="6">
    <source>
        <dbReference type="ARBA" id="ARBA00022723"/>
    </source>
</evidence>
<evidence type="ECO:0000256" key="13">
    <source>
        <dbReference type="SAM" id="Phobius"/>
    </source>
</evidence>
<dbReference type="InterPro" id="IPR001915">
    <property type="entry name" value="Peptidase_M48"/>
</dbReference>
<keyword evidence="9 13" id="KW-1133">Transmembrane helix</keyword>
<feature type="compositionally biased region" description="Low complexity" evidence="12">
    <location>
        <begin position="172"/>
        <end position="184"/>
    </location>
</feature>
<evidence type="ECO:0000256" key="1">
    <source>
        <dbReference type="ARBA" id="ARBA00001947"/>
    </source>
</evidence>
<evidence type="ECO:0000256" key="7">
    <source>
        <dbReference type="ARBA" id="ARBA00022801"/>
    </source>
</evidence>
<keyword evidence="4 15" id="KW-0645">Protease</keyword>
<feature type="region of interest" description="Disordered" evidence="12">
    <location>
        <begin position="94"/>
        <end position="192"/>
    </location>
</feature>
<evidence type="ECO:0000313" key="16">
    <source>
        <dbReference type="Proteomes" id="UP000032946"/>
    </source>
</evidence>
<keyword evidence="16" id="KW-1185">Reference proteome</keyword>
<keyword evidence="7" id="KW-0378">Hydrolase</keyword>
<dbReference type="GO" id="GO:0006508">
    <property type="term" value="P:proteolysis"/>
    <property type="evidence" value="ECO:0007669"/>
    <property type="project" value="UniProtKB-KW"/>
</dbReference>
<name>A0A9P1KCZ9_9CYAN</name>
<sequence length="808" mass="90921">MSSTDRSKEELNPDLNSLELGLAAIKQKQYQQAIALLEPIADSQPHTKVGFKAQIGLVKAYDRSGQSDRAISLCQTLTLETPEKIRTWASNQLQQLQSRQPNPSVPPTVATGFVPFDPNLQPPKVQSTTPKAKPKPKPIPPLNKPPIEIKSDQPQKQQPQVISNSLPESPPEEAQTWTTPTETETVSHSHQWKEAERATKWRKIGKLKVTRLRIEQFLTVFILLWISPRIVEFLFRNANNILISLPVVRPIQWLYRNPNQWLYWVLGLLFIVSPWLWDGLLKLCYGQETLPRTKLLALSPEANRILQNYCKARNWKFPALRVLPTATPIAMTLGCWPRFVRIVVSQGLLDTLTPDEIATIYAREIASVGNWDFLVMSFITLLVQIPYLIYQYSAIGAQWCFERVRSEPPLIPDVALSILKPATYILRVIAFPVSVLAYGVYQILRFPALWISRRRVYYSDRICCNLTGNPNGLTRALLKMAIGISQTTPQLDNTTFLLEGLDLLTPIAPTQGMTLGSVLVSSPPSPLIGLNQGWDIESLLTWDLRNPHRYWLQISNSHPLLGDRLLILNSYGKFWQIETQLNLEVKSLSDSRGDRAKLLMQAAPYLGLPTGLAIGLLIWLLGAIFGKLGIWQLEWLYGDRAILWGCVPIGVSLGIFWRNNQFFPDIKPAAIIHNPNLRDLYCNPDSIPIDSKPICIEGQLIGRSGISNIMGQELILKTASGIVPLHYIPQWTPLANFWQKSIHPSDLIGNSVKITGWWRRGATPWIDIEKLENVADRSRIYGGHPLWSVILAGSLAFGGASIISSGRL</sequence>
<dbReference type="Pfam" id="PF14559">
    <property type="entry name" value="TPR_19"/>
    <property type="match status" value="1"/>
</dbReference>
<dbReference type="RefSeq" id="WP_048894964.1">
    <property type="nucleotide sequence ID" value="NZ_FO818640.1"/>
</dbReference>
<keyword evidence="3" id="KW-1003">Cell membrane</keyword>
<protein>
    <submittedName>
        <fullName evidence="15">Zn-dependent protease with chaperone function-like protein</fullName>
    </submittedName>
</protein>
<dbReference type="Gene3D" id="3.30.2010.10">
    <property type="entry name" value="Metalloproteases ('zincins'), catalytic domain"/>
    <property type="match status" value="1"/>
</dbReference>
<accession>A0A9P1KCZ9</accession>
<dbReference type="InterPro" id="IPR050083">
    <property type="entry name" value="HtpX_protease"/>
</dbReference>
<dbReference type="AlphaFoldDB" id="A0A9P1KCZ9"/>